<name>H3SNE7_9BACL</name>
<comment type="caution">
    <text evidence="2">The sequence shown here is derived from an EMBL/GenBank/DDBJ whole genome shotgun (WGS) entry which is preliminary data.</text>
</comment>
<evidence type="ECO:0000313" key="3">
    <source>
        <dbReference type="Proteomes" id="UP000003900"/>
    </source>
</evidence>
<protein>
    <submittedName>
        <fullName evidence="2">Uncharacterized protein</fullName>
    </submittedName>
</protein>
<evidence type="ECO:0000313" key="2">
    <source>
        <dbReference type="EMBL" id="EHQ59411.1"/>
    </source>
</evidence>
<reference evidence="2 3" key="1">
    <citation type="journal article" date="2012" name="J. Bacteriol.">
        <title>Genome Sequence of the Pattern-Forming Social Bacterium Paenibacillus dendritiformis C454 Chiral Morphotype.</title>
        <authorList>
            <person name="Sirota-Madi A."/>
            <person name="Olender T."/>
            <person name="Helman Y."/>
            <person name="Brainis I."/>
            <person name="Finkelshtein A."/>
            <person name="Roth D."/>
            <person name="Hagai E."/>
            <person name="Leshkowitz D."/>
            <person name="Brodsky L."/>
            <person name="Galatenko V."/>
            <person name="Nikolaev V."/>
            <person name="Gutnick D.L."/>
            <person name="Lancet D."/>
            <person name="Ben-Jacob E."/>
        </authorList>
    </citation>
    <scope>NUCLEOTIDE SEQUENCE [LARGE SCALE GENOMIC DNA]</scope>
    <source>
        <strain evidence="2 3">C454</strain>
    </source>
</reference>
<dbReference type="AlphaFoldDB" id="H3SNE7"/>
<accession>H3SNE7</accession>
<organism evidence="2 3">
    <name type="scientific">Paenibacillus dendritiformis C454</name>
    <dbReference type="NCBI Taxonomy" id="1131935"/>
    <lineage>
        <taxon>Bacteria</taxon>
        <taxon>Bacillati</taxon>
        <taxon>Bacillota</taxon>
        <taxon>Bacilli</taxon>
        <taxon>Bacillales</taxon>
        <taxon>Paenibacillaceae</taxon>
        <taxon>Paenibacillus</taxon>
    </lineage>
</organism>
<dbReference type="EMBL" id="AHKH01000134">
    <property type="protein sequence ID" value="EHQ59411.1"/>
    <property type="molecule type" value="Genomic_DNA"/>
</dbReference>
<dbReference type="Proteomes" id="UP000003900">
    <property type="component" value="Unassembled WGS sequence"/>
</dbReference>
<dbReference type="PATRIC" id="fig|1131935.3.peg.5296"/>
<gene>
    <name evidence="2" type="ORF">PDENDC454_25486</name>
</gene>
<keyword evidence="3" id="KW-1185">Reference proteome</keyword>
<dbReference type="STRING" id="1131935.PDENDC454_25486"/>
<feature type="region of interest" description="Disordered" evidence="1">
    <location>
        <begin position="97"/>
        <end position="120"/>
    </location>
</feature>
<evidence type="ECO:0000256" key="1">
    <source>
        <dbReference type="SAM" id="MobiDB-lite"/>
    </source>
</evidence>
<proteinExistence type="predicted"/>
<sequence>MTEEARPVSVSRQALFPIAAWARVMDAVDTRKEMAMIDETMLDRFRQEGTKVRVVRDMLEANDVIGIVVAWSEDEVMIRKRNRRIVKLSRNYLIQPFSEPRPELGEGNSGPIAETSEGEA</sequence>